<accession>A0A7H8MLR2</accession>
<dbReference type="Gene3D" id="3.30.460.10">
    <property type="entry name" value="Beta Polymerase, domain 2"/>
    <property type="match status" value="1"/>
</dbReference>
<reference evidence="2 3" key="1">
    <citation type="submission" date="2020-06" db="EMBL/GenBank/DDBJ databases">
        <title>Genome mining for natural products.</title>
        <authorList>
            <person name="Zhang B."/>
            <person name="Shi J."/>
            <person name="Ge H."/>
        </authorList>
    </citation>
    <scope>NUCLEOTIDE SEQUENCE [LARGE SCALE GENOMIC DNA]</scope>
    <source>
        <strain evidence="2 3">NA06532</strain>
    </source>
</reference>
<dbReference type="Proteomes" id="UP000509345">
    <property type="component" value="Chromosome"/>
</dbReference>
<organism evidence="2 3">
    <name type="scientific">Streptomyces microflavus</name>
    <name type="common">Streptomyces lipmanii</name>
    <dbReference type="NCBI Taxonomy" id="1919"/>
    <lineage>
        <taxon>Bacteria</taxon>
        <taxon>Bacillati</taxon>
        <taxon>Actinomycetota</taxon>
        <taxon>Actinomycetes</taxon>
        <taxon>Kitasatosporales</taxon>
        <taxon>Streptomycetaceae</taxon>
        <taxon>Streptomyces</taxon>
    </lineage>
</organism>
<feature type="domain" description="Lincosamide nucleotidyltransferase-like C-terminal" evidence="1">
    <location>
        <begin position="158"/>
        <end position="262"/>
    </location>
</feature>
<dbReference type="EMBL" id="CP054926">
    <property type="protein sequence ID" value="QKW43437.1"/>
    <property type="molecule type" value="Genomic_DNA"/>
</dbReference>
<dbReference type="InterPro" id="IPR048495">
    <property type="entry name" value="LinB-like_C"/>
</dbReference>
<dbReference type="GeneID" id="87632189"/>
<evidence type="ECO:0000259" key="1">
    <source>
        <dbReference type="Pfam" id="PF21418"/>
    </source>
</evidence>
<dbReference type="AlphaFoldDB" id="A0A7H8MLR2"/>
<name>A0A7H8MLR2_STRMI</name>
<sequence>MPHARSAPAPLPADALNRRIELLRSTAEADPRIDGVLLYGSWTLGEADAHSDLDACLYVREEDVDAFDGREFVERLAPLKLAYTNMYGILAVVFDDLMRGEFHVEPTGAGIAEITTWRGQVHIPRPETAVLLDRTGRLTAAARELATFRPPDPATTAQQLTDELANWTLMLAHIQTRGETARAHNLLHAVIAPLQLKLCRLLRGSTTHWLTPSRALETDLPVADIERYATTTGPLTPDALRTAAANSWRWSRELAAEAADRWDTLLPLGLHKEIAEALSPGGGPMG</sequence>
<dbReference type="CDD" id="cd05403">
    <property type="entry name" value="NT_KNTase_like"/>
    <property type="match status" value="1"/>
</dbReference>
<proteinExistence type="predicted"/>
<dbReference type="Gene3D" id="1.20.120.330">
    <property type="entry name" value="Nucleotidyltransferases domain 2"/>
    <property type="match status" value="1"/>
</dbReference>
<dbReference type="Pfam" id="PF21418">
    <property type="entry name" value="LinB-like_C"/>
    <property type="match status" value="1"/>
</dbReference>
<keyword evidence="2" id="KW-0808">Transferase</keyword>
<dbReference type="SUPFAM" id="SSF81301">
    <property type="entry name" value="Nucleotidyltransferase"/>
    <property type="match status" value="1"/>
</dbReference>
<dbReference type="GO" id="GO:0016740">
    <property type="term" value="F:transferase activity"/>
    <property type="evidence" value="ECO:0007669"/>
    <property type="project" value="UniProtKB-KW"/>
</dbReference>
<evidence type="ECO:0000313" key="2">
    <source>
        <dbReference type="EMBL" id="QKW43437.1"/>
    </source>
</evidence>
<dbReference type="RefSeq" id="WP_176143818.1">
    <property type="nucleotide sequence ID" value="NZ_CP054926.1"/>
</dbReference>
<protein>
    <submittedName>
        <fullName evidence="2">Nucleotidyltransferase domain-containing protein</fullName>
    </submittedName>
</protein>
<evidence type="ECO:0000313" key="3">
    <source>
        <dbReference type="Proteomes" id="UP000509345"/>
    </source>
</evidence>
<dbReference type="InterPro" id="IPR043519">
    <property type="entry name" value="NT_sf"/>
</dbReference>
<gene>
    <name evidence="2" type="ORF">HUT09_13235</name>
</gene>